<accession>A0A6U6CAR9</accession>
<dbReference type="InterPro" id="IPR051702">
    <property type="entry name" value="SH3_domain_YSC84-like"/>
</dbReference>
<evidence type="ECO:0000313" key="4">
    <source>
        <dbReference type="EMBL" id="CAE2203607.1"/>
    </source>
</evidence>
<protein>
    <recommendedName>
        <fullName evidence="2">Ysc84 actin-binding domain-containing protein</fullName>
    </recommendedName>
</protein>
<dbReference type="GO" id="GO:0035091">
    <property type="term" value="F:phosphatidylinositol binding"/>
    <property type="evidence" value="ECO:0007669"/>
    <property type="project" value="TreeGrafter"/>
</dbReference>
<gene>
    <name evidence="3" type="ORF">OAUR00152_LOCUS1739</name>
    <name evidence="4" type="ORF">OAUR00152_LOCUS1741</name>
    <name evidence="5" type="ORF">OAUR00152_LOCUS1742</name>
</gene>
<proteinExistence type="predicted"/>
<evidence type="ECO:0000259" key="2">
    <source>
        <dbReference type="Pfam" id="PF04366"/>
    </source>
</evidence>
<dbReference type="EMBL" id="HBKQ01002585">
    <property type="protein sequence ID" value="CAE2203607.1"/>
    <property type="molecule type" value="Transcribed_RNA"/>
</dbReference>
<evidence type="ECO:0000256" key="1">
    <source>
        <dbReference type="SAM" id="MobiDB-lite"/>
    </source>
</evidence>
<name>A0A6U6CAR9_9STRA</name>
<evidence type="ECO:0000313" key="3">
    <source>
        <dbReference type="EMBL" id="CAE2203603.1"/>
    </source>
</evidence>
<organism evidence="5">
    <name type="scientific">Odontella aurita</name>
    <dbReference type="NCBI Taxonomy" id="265563"/>
    <lineage>
        <taxon>Eukaryota</taxon>
        <taxon>Sar</taxon>
        <taxon>Stramenopiles</taxon>
        <taxon>Ochrophyta</taxon>
        <taxon>Bacillariophyta</taxon>
        <taxon>Mediophyceae</taxon>
        <taxon>Biddulphiophycidae</taxon>
        <taxon>Eupodiscales</taxon>
        <taxon>Odontellaceae</taxon>
        <taxon>Odontella</taxon>
    </lineage>
</organism>
<feature type="region of interest" description="Disordered" evidence="1">
    <location>
        <begin position="227"/>
        <end position="273"/>
    </location>
</feature>
<reference evidence="5" key="1">
    <citation type="submission" date="2021-01" db="EMBL/GenBank/DDBJ databases">
        <authorList>
            <person name="Corre E."/>
            <person name="Pelletier E."/>
            <person name="Niang G."/>
            <person name="Scheremetjew M."/>
            <person name="Finn R."/>
            <person name="Kale V."/>
            <person name="Holt S."/>
            <person name="Cochrane G."/>
            <person name="Meng A."/>
            <person name="Brown T."/>
            <person name="Cohen L."/>
        </authorList>
    </citation>
    <scope>NUCLEOTIDE SEQUENCE</scope>
    <source>
        <strain evidence="5">Isolate 1302-5</strain>
    </source>
</reference>
<evidence type="ECO:0000313" key="5">
    <source>
        <dbReference type="EMBL" id="CAE2203610.1"/>
    </source>
</evidence>
<dbReference type="EMBL" id="HBKQ01002586">
    <property type="protein sequence ID" value="CAE2203610.1"/>
    <property type="molecule type" value="Transcribed_RNA"/>
</dbReference>
<dbReference type="InterPro" id="IPR007461">
    <property type="entry name" value="Ysc84_actin-binding"/>
</dbReference>
<dbReference type="AlphaFoldDB" id="A0A6U6CAR9"/>
<dbReference type="EMBL" id="HBKQ01002583">
    <property type="protein sequence ID" value="CAE2203603.1"/>
    <property type="molecule type" value="Transcribed_RNA"/>
</dbReference>
<dbReference type="PANTHER" id="PTHR15629:SF2">
    <property type="entry name" value="SH3 DOMAIN-CONTAINING YSC84-LIKE PROTEIN 1"/>
    <property type="match status" value="1"/>
</dbReference>
<feature type="domain" description="Ysc84 actin-binding" evidence="2">
    <location>
        <begin position="84"/>
        <end position="206"/>
    </location>
</feature>
<dbReference type="Pfam" id="PF04366">
    <property type="entry name" value="Ysc84"/>
    <property type="match status" value="1"/>
</dbReference>
<sequence length="273" mass="29104">MSEKRPNRTTMEGMIWNANHVLDCALDPKTNGVPRDLFAQCAGIVLISVVEVGFIFSGNVGTGVIVARNEDGTWSAPSACGLGGIGFGLLFGAEAKDILIIIDDYNLNTFAAGGQIKLGGEMGLTIGPIGREAEGQINVSSKGVGTSFAYSFSRGLFGGIGLEGAILGARAKENERFYGKAVEARKILTEKGSVEIPAGSGVEDLHKKLDLLEAGKTKELTETCLQKKESMREEADKKAEGVKEEQDDVIHVNAKEEVDKEKVAEEKKKGEDV</sequence>
<dbReference type="PANTHER" id="PTHR15629">
    <property type="entry name" value="SH3YL1 PROTEIN"/>
    <property type="match status" value="1"/>
</dbReference>